<gene>
    <name evidence="2" type="ORF">GCM10008957_44000</name>
</gene>
<keyword evidence="1" id="KW-0732">Signal</keyword>
<evidence type="ECO:0000256" key="1">
    <source>
        <dbReference type="SAM" id="SignalP"/>
    </source>
</evidence>
<feature type="signal peptide" evidence="1">
    <location>
        <begin position="1"/>
        <end position="28"/>
    </location>
</feature>
<reference evidence="2" key="2">
    <citation type="submission" date="2020-09" db="EMBL/GenBank/DDBJ databases">
        <authorList>
            <person name="Sun Q."/>
            <person name="Ohkuma M."/>
        </authorList>
    </citation>
    <scope>NUCLEOTIDE SEQUENCE</scope>
    <source>
        <strain evidence="2">JCM 31311</strain>
    </source>
</reference>
<protein>
    <submittedName>
        <fullName evidence="2">Uncharacterized protein</fullName>
    </submittedName>
</protein>
<name>A0A918CKL4_9DEIO</name>
<keyword evidence="3" id="KW-1185">Reference proteome</keyword>
<evidence type="ECO:0000313" key="2">
    <source>
        <dbReference type="EMBL" id="GGR27933.1"/>
    </source>
</evidence>
<feature type="chain" id="PRO_5038123371" evidence="1">
    <location>
        <begin position="29"/>
        <end position="176"/>
    </location>
</feature>
<dbReference type="Proteomes" id="UP000603865">
    <property type="component" value="Unassembled WGS sequence"/>
</dbReference>
<dbReference type="AlphaFoldDB" id="A0A918CKL4"/>
<dbReference type="EMBL" id="BMQL01000042">
    <property type="protein sequence ID" value="GGR27933.1"/>
    <property type="molecule type" value="Genomic_DNA"/>
</dbReference>
<accession>A0A918CKL4</accession>
<comment type="caution">
    <text evidence="2">The sequence shown here is derived from an EMBL/GenBank/DDBJ whole genome shotgun (WGS) entry which is preliminary data.</text>
</comment>
<evidence type="ECO:0000313" key="3">
    <source>
        <dbReference type="Proteomes" id="UP000603865"/>
    </source>
</evidence>
<proteinExistence type="predicted"/>
<sequence length="176" mass="18649">MVLFKSARPVLLALLVTGAAGLLHPAAAQSPALTQTLVIGYPDGGVPSGKVGSPLYRGIVYVTVFATSPDLVRQYGTAPVVSAELGPRQRDVRTLPLGTYEVHFAVRNGSELRTFILRNVILRADRGSSLTVEVNLDAATTIVGGTMTAEQMEALIRALQARISALEQRVSALTPK</sequence>
<reference evidence="2" key="1">
    <citation type="journal article" date="2014" name="Int. J. Syst. Evol. Microbiol.">
        <title>Complete genome sequence of Corynebacterium casei LMG S-19264T (=DSM 44701T), isolated from a smear-ripened cheese.</title>
        <authorList>
            <consortium name="US DOE Joint Genome Institute (JGI-PGF)"/>
            <person name="Walter F."/>
            <person name="Albersmeier A."/>
            <person name="Kalinowski J."/>
            <person name="Ruckert C."/>
        </authorList>
    </citation>
    <scope>NUCLEOTIDE SEQUENCE</scope>
    <source>
        <strain evidence="2">JCM 31311</strain>
    </source>
</reference>
<organism evidence="2 3">
    <name type="scientific">Deinococcus ruber</name>
    <dbReference type="NCBI Taxonomy" id="1848197"/>
    <lineage>
        <taxon>Bacteria</taxon>
        <taxon>Thermotogati</taxon>
        <taxon>Deinococcota</taxon>
        <taxon>Deinococci</taxon>
        <taxon>Deinococcales</taxon>
        <taxon>Deinococcaceae</taxon>
        <taxon>Deinococcus</taxon>
    </lineage>
</organism>